<evidence type="ECO:0000256" key="1">
    <source>
        <dbReference type="ARBA" id="ARBA00010529"/>
    </source>
</evidence>
<evidence type="ECO:0000256" key="4">
    <source>
        <dbReference type="ARBA" id="ARBA00023015"/>
    </source>
</evidence>
<dbReference type="RefSeq" id="WP_015405546.1">
    <property type="nucleotide sequence ID" value="NC_020304.1"/>
</dbReference>
<dbReference type="PANTHER" id="PTHR33175">
    <property type="entry name" value="DNA-BINDING PROTEIN HU"/>
    <property type="match status" value="1"/>
</dbReference>
<dbReference type="OrthoDB" id="9797747at2"/>
<dbReference type="SUPFAM" id="SSF47729">
    <property type="entry name" value="IHF-like DNA-binding proteins"/>
    <property type="match status" value="1"/>
</dbReference>
<accession>M1NJV5</accession>
<dbReference type="GO" id="GO:0030527">
    <property type="term" value="F:structural constituent of chromatin"/>
    <property type="evidence" value="ECO:0007669"/>
    <property type="project" value="InterPro"/>
</dbReference>
<dbReference type="InterPro" id="IPR010992">
    <property type="entry name" value="IHF-like_DNA-bd_dom_sf"/>
</dbReference>
<dbReference type="GO" id="GO:0006417">
    <property type="term" value="P:regulation of translation"/>
    <property type="evidence" value="ECO:0007669"/>
    <property type="project" value="UniProtKB-KW"/>
</dbReference>
<keyword evidence="10" id="KW-1185">Reference proteome</keyword>
<proteinExistence type="inferred from homology"/>
<name>M1NJV5_DESSD</name>
<sequence length="96" mass="11205">MNKGNLTRKELAEALTTQLGYSQSTCSELIDAFLDRMKDRLLEGESIKFVHFGTFNVRDKQPRRGRNPRTGETITIKQRQMISFRPSKKMREQVNE</sequence>
<evidence type="ECO:0000256" key="8">
    <source>
        <dbReference type="RuleBase" id="RU003939"/>
    </source>
</evidence>
<comment type="similarity">
    <text evidence="1 8">Belongs to the bacterial histone-like protein family.</text>
</comment>
<dbReference type="AlphaFoldDB" id="M1NJV5"/>
<dbReference type="GO" id="GO:0003677">
    <property type="term" value="F:DNA binding"/>
    <property type="evidence" value="ECO:0007669"/>
    <property type="project" value="UniProtKB-KW"/>
</dbReference>
<gene>
    <name evidence="9" type="ordered locus">UWK_03346</name>
</gene>
<dbReference type="Pfam" id="PF00216">
    <property type="entry name" value="Bac_DNA_binding"/>
    <property type="match status" value="1"/>
</dbReference>
<dbReference type="PANTHER" id="PTHR33175:SF2">
    <property type="entry name" value="INTEGRATION HOST FACTOR SUBUNIT ALPHA"/>
    <property type="match status" value="1"/>
</dbReference>
<dbReference type="GO" id="GO:0006310">
    <property type="term" value="P:DNA recombination"/>
    <property type="evidence" value="ECO:0007669"/>
    <property type="project" value="UniProtKB-KW"/>
</dbReference>
<reference evidence="10" key="1">
    <citation type="journal article" date="2013" name="Stand. Genomic Sci.">
        <title>Complete genome sequence of Desulfocapsa sulfexigens, a marine deltaproteobacterium specialized in disproportionating inorganic sulfur compounds.</title>
        <authorList>
            <person name="Finster K.W."/>
            <person name="Kjeldsen K.U."/>
            <person name="Kube M."/>
            <person name="Reinhardt R."/>
            <person name="Mussmann M."/>
            <person name="Amann R."/>
            <person name="Schreiber L."/>
        </authorList>
    </citation>
    <scope>NUCLEOTIDE SEQUENCE [LARGE SCALE GENOMIC DNA]</scope>
    <source>
        <strain evidence="10">DSM 10523 / SB164P1</strain>
    </source>
</reference>
<keyword evidence="6" id="KW-0804">Transcription</keyword>
<evidence type="ECO:0000256" key="2">
    <source>
        <dbReference type="ARBA" id="ARBA00018329"/>
    </source>
</evidence>
<dbReference type="eggNOG" id="COG0776">
    <property type="taxonomic scope" value="Bacteria"/>
</dbReference>
<dbReference type="SMART" id="SM00411">
    <property type="entry name" value="BHL"/>
    <property type="match status" value="1"/>
</dbReference>
<keyword evidence="5 9" id="KW-0238">DNA-binding</keyword>
<dbReference type="KEGG" id="dsf:UWK_03346"/>
<dbReference type="GO" id="GO:0006355">
    <property type="term" value="P:regulation of DNA-templated transcription"/>
    <property type="evidence" value="ECO:0007669"/>
    <property type="project" value="InterPro"/>
</dbReference>
<evidence type="ECO:0000313" key="10">
    <source>
        <dbReference type="Proteomes" id="UP000011721"/>
    </source>
</evidence>
<dbReference type="EMBL" id="CP003985">
    <property type="protein sequence ID" value="AGF79864.1"/>
    <property type="molecule type" value="Genomic_DNA"/>
</dbReference>
<evidence type="ECO:0000256" key="5">
    <source>
        <dbReference type="ARBA" id="ARBA00023125"/>
    </source>
</evidence>
<dbReference type="HOGENOM" id="CLU_105066_1_3_7"/>
<evidence type="ECO:0000313" key="9">
    <source>
        <dbReference type="EMBL" id="AGF79864.1"/>
    </source>
</evidence>
<dbReference type="GO" id="GO:0009893">
    <property type="term" value="P:positive regulation of metabolic process"/>
    <property type="evidence" value="ECO:0007669"/>
    <property type="project" value="UniProtKB-ARBA"/>
</dbReference>
<protein>
    <recommendedName>
        <fullName evidence="2">Integration host factor subunit alpha</fullName>
    </recommendedName>
</protein>
<evidence type="ECO:0000256" key="7">
    <source>
        <dbReference type="ARBA" id="ARBA00023172"/>
    </source>
</evidence>
<dbReference type="GO" id="GO:0005829">
    <property type="term" value="C:cytosol"/>
    <property type="evidence" value="ECO:0007669"/>
    <property type="project" value="TreeGrafter"/>
</dbReference>
<dbReference type="InterPro" id="IPR005684">
    <property type="entry name" value="IHF_alpha"/>
</dbReference>
<dbReference type="InterPro" id="IPR000119">
    <property type="entry name" value="Hist_DNA-bd"/>
</dbReference>
<dbReference type="CDD" id="cd13835">
    <property type="entry name" value="IHF_A"/>
    <property type="match status" value="1"/>
</dbReference>
<dbReference type="PRINTS" id="PR01727">
    <property type="entry name" value="DNABINDINGHU"/>
</dbReference>
<keyword evidence="7" id="KW-0233">DNA recombination</keyword>
<keyword evidence="4" id="KW-0805">Transcription regulation</keyword>
<keyword evidence="3" id="KW-0810">Translation regulation</keyword>
<dbReference type="Gene3D" id="4.10.520.10">
    <property type="entry name" value="IHF-like DNA-binding proteins"/>
    <property type="match status" value="1"/>
</dbReference>
<evidence type="ECO:0000256" key="6">
    <source>
        <dbReference type="ARBA" id="ARBA00023163"/>
    </source>
</evidence>
<evidence type="ECO:0000256" key="3">
    <source>
        <dbReference type="ARBA" id="ARBA00022845"/>
    </source>
</evidence>
<dbReference type="STRING" id="1167006.UWK_03346"/>
<organism evidence="9 10">
    <name type="scientific">Desulfocapsa sulfexigens (strain DSM 10523 / SB164P1)</name>
    <dbReference type="NCBI Taxonomy" id="1167006"/>
    <lineage>
        <taxon>Bacteria</taxon>
        <taxon>Pseudomonadati</taxon>
        <taxon>Thermodesulfobacteriota</taxon>
        <taxon>Desulfobulbia</taxon>
        <taxon>Desulfobulbales</taxon>
        <taxon>Desulfocapsaceae</taxon>
        <taxon>Desulfocapsa</taxon>
    </lineage>
</organism>
<dbReference type="Proteomes" id="UP000011721">
    <property type="component" value="Chromosome"/>
</dbReference>